<feature type="compositionally biased region" description="Polar residues" evidence="1">
    <location>
        <begin position="161"/>
        <end position="178"/>
    </location>
</feature>
<name>A0A978UTA5_ZIZJJ</name>
<dbReference type="Pfam" id="PF17181">
    <property type="entry name" value="EPF"/>
    <property type="match status" value="1"/>
</dbReference>
<dbReference type="AlphaFoldDB" id="A0A978UTA5"/>
<evidence type="ECO:0000313" key="3">
    <source>
        <dbReference type="Proteomes" id="UP000813462"/>
    </source>
</evidence>
<comment type="caution">
    <text evidence="2">The sequence shown here is derived from an EMBL/GenBank/DDBJ whole genome shotgun (WGS) entry which is preliminary data.</text>
</comment>
<dbReference type="EMBL" id="JAEACU010000009">
    <property type="protein sequence ID" value="KAH7518105.1"/>
    <property type="molecule type" value="Genomic_DNA"/>
</dbReference>
<protein>
    <submittedName>
        <fullName evidence="2">Uncharacterized protein</fullName>
    </submittedName>
</protein>
<dbReference type="Proteomes" id="UP000813462">
    <property type="component" value="Unassembled WGS sequence"/>
</dbReference>
<reference evidence="2" key="1">
    <citation type="journal article" date="2021" name="Front. Plant Sci.">
        <title>Chromosome-Scale Genome Assembly for Chinese Sour Jujube and Insights Into Its Genome Evolution and Domestication Signature.</title>
        <authorList>
            <person name="Shen L.-Y."/>
            <person name="Luo H."/>
            <person name="Wang X.-L."/>
            <person name="Wang X.-M."/>
            <person name="Qiu X.-J."/>
            <person name="Liu H."/>
            <person name="Zhou S.-S."/>
            <person name="Jia K.-H."/>
            <person name="Nie S."/>
            <person name="Bao Y.-T."/>
            <person name="Zhang R.-G."/>
            <person name="Yun Q.-Z."/>
            <person name="Chai Y.-H."/>
            <person name="Lu J.-Y."/>
            <person name="Li Y."/>
            <person name="Zhao S.-W."/>
            <person name="Mao J.-F."/>
            <person name="Jia S.-G."/>
            <person name="Mao Y.-M."/>
        </authorList>
    </citation>
    <scope>NUCLEOTIDE SEQUENCE</scope>
    <source>
        <strain evidence="2">AT0</strain>
        <tissue evidence="2">Leaf</tissue>
    </source>
</reference>
<evidence type="ECO:0000256" key="1">
    <source>
        <dbReference type="SAM" id="MobiDB-lite"/>
    </source>
</evidence>
<sequence>MTMTDDPDLFKGIAGKSIRGSVPTTCNSKCNLCEPCIPVEVSVRSNGMALEENYYPQEDDEVIAHNIPPPSPFEKVDQPGLIPYLLHAMKKQRPQHSYRSFSENSNRSYHLLNPKDSSHGSSHRRTRSEFQPPANIDFLEHRSRSVNRASASYAPPYVAGGNSSSYPFQQQGFRNKNS</sequence>
<feature type="compositionally biased region" description="Polar residues" evidence="1">
    <location>
        <begin position="97"/>
        <end position="108"/>
    </location>
</feature>
<feature type="region of interest" description="Disordered" evidence="1">
    <location>
        <begin position="93"/>
        <end position="178"/>
    </location>
</feature>
<gene>
    <name evidence="2" type="ORF">FEM48_Zijuj09G0135300</name>
</gene>
<accession>A0A978UTA5</accession>
<dbReference type="PANTHER" id="PTHR38370:SF1">
    <property type="entry name" value="BETA-1,4-XYLOSIDASE"/>
    <property type="match status" value="1"/>
</dbReference>
<evidence type="ECO:0000313" key="2">
    <source>
        <dbReference type="EMBL" id="KAH7518105.1"/>
    </source>
</evidence>
<organism evidence="2 3">
    <name type="scientific">Ziziphus jujuba var. spinosa</name>
    <dbReference type="NCBI Taxonomy" id="714518"/>
    <lineage>
        <taxon>Eukaryota</taxon>
        <taxon>Viridiplantae</taxon>
        <taxon>Streptophyta</taxon>
        <taxon>Embryophyta</taxon>
        <taxon>Tracheophyta</taxon>
        <taxon>Spermatophyta</taxon>
        <taxon>Magnoliopsida</taxon>
        <taxon>eudicotyledons</taxon>
        <taxon>Gunneridae</taxon>
        <taxon>Pentapetalae</taxon>
        <taxon>rosids</taxon>
        <taxon>fabids</taxon>
        <taxon>Rosales</taxon>
        <taxon>Rhamnaceae</taxon>
        <taxon>Paliureae</taxon>
        <taxon>Ziziphus</taxon>
    </lineage>
</organism>
<dbReference type="PANTHER" id="PTHR38370">
    <property type="entry name" value="BETA-1,4-XYLOSIDASE"/>
    <property type="match status" value="1"/>
</dbReference>
<proteinExistence type="predicted"/>